<evidence type="ECO:0000313" key="4">
    <source>
        <dbReference type="Proteomes" id="UP001162162"/>
    </source>
</evidence>
<feature type="domain" description="Endonuclease/exonuclease/phosphatase" evidence="2">
    <location>
        <begin position="65"/>
        <end position="177"/>
    </location>
</feature>
<dbReference type="InterPro" id="IPR005135">
    <property type="entry name" value="Endo/exonuclease/phosphatase"/>
</dbReference>
<proteinExistence type="predicted"/>
<dbReference type="Gene3D" id="3.60.10.10">
    <property type="entry name" value="Endonuclease/exonuclease/phosphatase"/>
    <property type="match status" value="1"/>
</dbReference>
<dbReference type="GO" id="GO:0003824">
    <property type="term" value="F:catalytic activity"/>
    <property type="evidence" value="ECO:0007669"/>
    <property type="project" value="InterPro"/>
</dbReference>
<dbReference type="InterPro" id="IPR036691">
    <property type="entry name" value="Endo/exonu/phosph_ase_sf"/>
</dbReference>
<dbReference type="Pfam" id="PF14529">
    <property type="entry name" value="Exo_endo_phos_2"/>
    <property type="match status" value="1"/>
</dbReference>
<dbReference type="SUPFAM" id="SSF56219">
    <property type="entry name" value="DNase I-like"/>
    <property type="match status" value="1"/>
</dbReference>
<comment type="caution">
    <text evidence="3">The sequence shown here is derived from an EMBL/GenBank/DDBJ whole genome shotgun (WGS) entry which is preliminary data.</text>
</comment>
<protein>
    <recommendedName>
        <fullName evidence="2">Endonuclease/exonuclease/phosphatase domain-containing protein</fullName>
    </recommendedName>
</protein>
<dbReference type="EMBL" id="JAPWTK010000213">
    <property type="protein sequence ID" value="KAJ8945527.1"/>
    <property type="molecule type" value="Genomic_DNA"/>
</dbReference>
<dbReference type="AlphaFoldDB" id="A0AAV8Y3R5"/>
<organism evidence="3 4">
    <name type="scientific">Aromia moschata</name>
    <dbReference type="NCBI Taxonomy" id="1265417"/>
    <lineage>
        <taxon>Eukaryota</taxon>
        <taxon>Metazoa</taxon>
        <taxon>Ecdysozoa</taxon>
        <taxon>Arthropoda</taxon>
        <taxon>Hexapoda</taxon>
        <taxon>Insecta</taxon>
        <taxon>Pterygota</taxon>
        <taxon>Neoptera</taxon>
        <taxon>Endopterygota</taxon>
        <taxon>Coleoptera</taxon>
        <taxon>Polyphaga</taxon>
        <taxon>Cucujiformia</taxon>
        <taxon>Chrysomeloidea</taxon>
        <taxon>Cerambycidae</taxon>
        <taxon>Cerambycinae</taxon>
        <taxon>Callichromatini</taxon>
        <taxon>Aromia</taxon>
    </lineage>
</organism>
<feature type="coiled-coil region" evidence="1">
    <location>
        <begin position="218"/>
        <end position="293"/>
    </location>
</feature>
<name>A0AAV8Y3R5_9CUCU</name>
<evidence type="ECO:0000256" key="1">
    <source>
        <dbReference type="SAM" id="Coils"/>
    </source>
</evidence>
<accession>A0AAV8Y3R5</accession>
<dbReference type="Proteomes" id="UP001162162">
    <property type="component" value="Unassembled WGS sequence"/>
</dbReference>
<reference evidence="3" key="1">
    <citation type="journal article" date="2023" name="Insect Mol. Biol.">
        <title>Genome sequencing provides insights into the evolution of gene families encoding plant cell wall-degrading enzymes in longhorned beetles.</title>
        <authorList>
            <person name="Shin N.R."/>
            <person name="Okamura Y."/>
            <person name="Kirsch R."/>
            <person name="Pauchet Y."/>
        </authorList>
    </citation>
    <scope>NUCLEOTIDE SEQUENCE</scope>
    <source>
        <strain evidence="3">AMC_N1</strain>
    </source>
</reference>
<evidence type="ECO:0000313" key="3">
    <source>
        <dbReference type="EMBL" id="KAJ8945527.1"/>
    </source>
</evidence>
<sequence>MGLLQEPYRRYSPPQGYRTYGREGGKVLTIVREGVRGVWMRDEWTNANVVVIQVERKGKDARDLMIVNVYDEPPQRDRESRMKGLKWIKERTEGILIGGDMNAKNSAWGGNEIDERGEEVYEWAVMNGFRIENGSGDEPSFFSTRGRSWIDLVMSRWVNVYDREIWMKETLSDHRYVAYRLALSGNAGGRATRPGPRYVITGAKWEEFQNELSKEWRYERVTDKKENVRERLEEEAQKLQKACEAACEKGLERKRGRKREQNEWWNGELKEWRRRVRRKRESMQEERDQGRREEKRREYVRERVKYKKMIKNAKITQLQKEIDGMGDNVWEVAKKMGGTKKKFSRES</sequence>
<evidence type="ECO:0000259" key="2">
    <source>
        <dbReference type="Pfam" id="PF14529"/>
    </source>
</evidence>
<keyword evidence="1" id="KW-0175">Coiled coil</keyword>
<keyword evidence="4" id="KW-1185">Reference proteome</keyword>
<gene>
    <name evidence="3" type="ORF">NQ318_020372</name>
</gene>